<evidence type="ECO:0000256" key="10">
    <source>
        <dbReference type="SAM" id="MobiDB-lite"/>
    </source>
</evidence>
<dbReference type="EC" id="2.7.13.3" evidence="2"/>
<dbReference type="Gene3D" id="1.20.5.1930">
    <property type="match status" value="1"/>
</dbReference>
<evidence type="ECO:0000313" key="15">
    <source>
        <dbReference type="Proteomes" id="UP001501584"/>
    </source>
</evidence>
<evidence type="ECO:0000259" key="12">
    <source>
        <dbReference type="Pfam" id="PF02518"/>
    </source>
</evidence>
<keyword evidence="9" id="KW-0175">Coiled coil</keyword>
<dbReference type="SUPFAM" id="SSF55874">
    <property type="entry name" value="ATPase domain of HSP90 chaperone/DNA topoisomerase II/histidine kinase"/>
    <property type="match status" value="1"/>
</dbReference>
<keyword evidence="3" id="KW-0597">Phosphoprotein</keyword>
<accession>A0ABN3GFQ6</accession>
<comment type="catalytic activity">
    <reaction evidence="1">
        <text>ATP + protein L-histidine = ADP + protein N-phospho-L-histidine.</text>
        <dbReference type="EC" id="2.7.13.3"/>
    </reaction>
</comment>
<dbReference type="InterPro" id="IPR011712">
    <property type="entry name" value="Sig_transdc_His_kin_sub3_dim/P"/>
</dbReference>
<evidence type="ECO:0000256" key="1">
    <source>
        <dbReference type="ARBA" id="ARBA00000085"/>
    </source>
</evidence>
<keyword evidence="8" id="KW-0902">Two-component regulatory system</keyword>
<dbReference type="Pfam" id="PF07730">
    <property type="entry name" value="HisKA_3"/>
    <property type="match status" value="1"/>
</dbReference>
<feature type="transmembrane region" description="Helical" evidence="11">
    <location>
        <begin position="105"/>
        <end position="124"/>
    </location>
</feature>
<dbReference type="InterPro" id="IPR003594">
    <property type="entry name" value="HATPase_dom"/>
</dbReference>
<feature type="coiled-coil region" evidence="9">
    <location>
        <begin position="222"/>
        <end position="249"/>
    </location>
</feature>
<keyword evidence="11" id="KW-0812">Transmembrane</keyword>
<feature type="transmembrane region" description="Helical" evidence="11">
    <location>
        <begin position="81"/>
        <end position="98"/>
    </location>
</feature>
<evidence type="ECO:0000256" key="5">
    <source>
        <dbReference type="ARBA" id="ARBA00022741"/>
    </source>
</evidence>
<organism evidence="14 15">
    <name type="scientific">Glycomyces rutgersensis</name>
    <dbReference type="NCBI Taxonomy" id="58115"/>
    <lineage>
        <taxon>Bacteria</taxon>
        <taxon>Bacillati</taxon>
        <taxon>Actinomycetota</taxon>
        <taxon>Actinomycetes</taxon>
        <taxon>Glycomycetales</taxon>
        <taxon>Glycomycetaceae</taxon>
        <taxon>Glycomyces</taxon>
    </lineage>
</organism>
<keyword evidence="11" id="KW-0472">Membrane</keyword>
<evidence type="ECO:0000256" key="9">
    <source>
        <dbReference type="SAM" id="Coils"/>
    </source>
</evidence>
<evidence type="ECO:0000256" key="8">
    <source>
        <dbReference type="ARBA" id="ARBA00023012"/>
    </source>
</evidence>
<dbReference type="Gene3D" id="3.30.565.10">
    <property type="entry name" value="Histidine kinase-like ATPase, C-terminal domain"/>
    <property type="match status" value="1"/>
</dbReference>
<dbReference type="GO" id="GO:0016301">
    <property type="term" value="F:kinase activity"/>
    <property type="evidence" value="ECO:0007669"/>
    <property type="project" value="UniProtKB-KW"/>
</dbReference>
<keyword evidence="11" id="KW-1133">Transmembrane helix</keyword>
<dbReference type="InterPro" id="IPR050482">
    <property type="entry name" value="Sensor_HK_TwoCompSys"/>
</dbReference>
<evidence type="ECO:0000259" key="13">
    <source>
        <dbReference type="Pfam" id="PF07730"/>
    </source>
</evidence>
<evidence type="ECO:0000256" key="7">
    <source>
        <dbReference type="ARBA" id="ARBA00022840"/>
    </source>
</evidence>
<feature type="transmembrane region" description="Helical" evidence="11">
    <location>
        <begin position="158"/>
        <end position="176"/>
    </location>
</feature>
<keyword evidence="6 14" id="KW-0418">Kinase</keyword>
<evidence type="ECO:0000313" key="14">
    <source>
        <dbReference type="EMBL" id="GAA2350586.1"/>
    </source>
</evidence>
<dbReference type="InterPro" id="IPR036890">
    <property type="entry name" value="HATPase_C_sf"/>
</dbReference>
<evidence type="ECO:0000256" key="6">
    <source>
        <dbReference type="ARBA" id="ARBA00022777"/>
    </source>
</evidence>
<feature type="domain" description="Histidine kinase/HSP90-like ATPase" evidence="12">
    <location>
        <begin position="353"/>
        <end position="446"/>
    </location>
</feature>
<keyword evidence="5" id="KW-0547">Nucleotide-binding</keyword>
<comment type="caution">
    <text evidence="14">The sequence shown here is derived from an EMBL/GenBank/DDBJ whole genome shotgun (WGS) entry which is preliminary data.</text>
</comment>
<evidence type="ECO:0000256" key="11">
    <source>
        <dbReference type="SAM" id="Phobius"/>
    </source>
</evidence>
<feature type="transmembrane region" description="Helical" evidence="11">
    <location>
        <begin position="53"/>
        <end position="75"/>
    </location>
</feature>
<dbReference type="Proteomes" id="UP001501584">
    <property type="component" value="Unassembled WGS sequence"/>
</dbReference>
<feature type="transmembrane region" description="Helical" evidence="11">
    <location>
        <begin position="130"/>
        <end position="146"/>
    </location>
</feature>
<feature type="region of interest" description="Disordered" evidence="10">
    <location>
        <begin position="1"/>
        <end position="23"/>
    </location>
</feature>
<evidence type="ECO:0000256" key="4">
    <source>
        <dbReference type="ARBA" id="ARBA00022679"/>
    </source>
</evidence>
<keyword evidence="7" id="KW-0067">ATP-binding</keyword>
<reference evidence="14 15" key="1">
    <citation type="journal article" date="2019" name="Int. J. Syst. Evol. Microbiol.">
        <title>The Global Catalogue of Microorganisms (GCM) 10K type strain sequencing project: providing services to taxonomists for standard genome sequencing and annotation.</title>
        <authorList>
            <consortium name="The Broad Institute Genomics Platform"/>
            <consortium name="The Broad Institute Genome Sequencing Center for Infectious Disease"/>
            <person name="Wu L."/>
            <person name="Ma J."/>
        </authorList>
    </citation>
    <scope>NUCLEOTIDE SEQUENCE [LARGE SCALE GENOMIC DNA]</scope>
    <source>
        <strain evidence="14 15">JCM 6238</strain>
    </source>
</reference>
<dbReference type="PANTHER" id="PTHR24421">
    <property type="entry name" value="NITRATE/NITRITE SENSOR PROTEIN NARX-RELATED"/>
    <property type="match status" value="1"/>
</dbReference>
<protein>
    <recommendedName>
        <fullName evidence="2">histidine kinase</fullName>
        <ecNumber evidence="2">2.7.13.3</ecNumber>
    </recommendedName>
</protein>
<dbReference type="EMBL" id="BAAASX010000013">
    <property type="protein sequence ID" value="GAA2350586.1"/>
    <property type="molecule type" value="Genomic_DNA"/>
</dbReference>
<evidence type="ECO:0000256" key="3">
    <source>
        <dbReference type="ARBA" id="ARBA00022553"/>
    </source>
</evidence>
<feature type="domain" description="Signal transduction histidine kinase subgroup 3 dimerisation and phosphoacceptor" evidence="13">
    <location>
        <begin position="242"/>
        <end position="308"/>
    </location>
</feature>
<sequence>MTTREQSRRPARARKSRSTGPAPYSPVRAVVSYLVAAGPVGSGTWRWRFPTTLAFIGPGSVPFAFVLFMTANQIMRTEYHVAWGVLPALATGAAIVLARFRPVEAWLLVLGSLVATMLGADFIGWQPWPLTTPNLFALMVVLFALARDRRPWAGVLAWLSYFLAGAAAIGMSNARLVTIVSDPVANPTPTPATDSLTLGALLGALAFLVGFTVRIWRQGRMRVAEEEQVAEAERHQRRLLEERTRIARELHDIVAHHMSVITVQSSTAEYRLAGLSEEAKAEFRSISGQARESLAEMRRLLGVLRSEDEAGARAPQPGPEALQGLAEAVNRAGTPVALRVGGLPEDLPETVALTVFRVVQEALSNVVRHAPGAAADAEVAAAEGRVTVTVVNGPAPAGRGSEVGEAHGSGLGLVGMRERVSLDGGTLETGPTADGGFRVHAVLPVEDRSNAEEP</sequence>
<feature type="transmembrane region" description="Helical" evidence="11">
    <location>
        <begin position="196"/>
        <end position="216"/>
    </location>
</feature>
<evidence type="ECO:0000256" key="2">
    <source>
        <dbReference type="ARBA" id="ARBA00012438"/>
    </source>
</evidence>
<dbReference type="CDD" id="cd16917">
    <property type="entry name" value="HATPase_UhpB-NarQ-NarX-like"/>
    <property type="match status" value="1"/>
</dbReference>
<gene>
    <name evidence="14" type="ORF">GCM10010403_51060</name>
</gene>
<name>A0ABN3GFQ6_9ACTN</name>
<dbReference type="Pfam" id="PF02518">
    <property type="entry name" value="HATPase_c"/>
    <property type="match status" value="1"/>
</dbReference>
<keyword evidence="4" id="KW-0808">Transferase</keyword>
<keyword evidence="15" id="KW-1185">Reference proteome</keyword>
<dbReference type="PANTHER" id="PTHR24421:SF10">
    <property type="entry name" value="NITRATE_NITRITE SENSOR PROTEIN NARQ"/>
    <property type="match status" value="1"/>
</dbReference>
<proteinExistence type="predicted"/>